<evidence type="ECO:0000313" key="3">
    <source>
        <dbReference type="Proteomes" id="UP000604046"/>
    </source>
</evidence>
<evidence type="ECO:0000313" key="2">
    <source>
        <dbReference type="EMBL" id="CAE7496358.1"/>
    </source>
</evidence>
<keyword evidence="3" id="KW-1185">Reference proteome</keyword>
<evidence type="ECO:0000256" key="1">
    <source>
        <dbReference type="SAM" id="MobiDB-lite"/>
    </source>
</evidence>
<feature type="region of interest" description="Disordered" evidence="1">
    <location>
        <begin position="1"/>
        <end position="29"/>
    </location>
</feature>
<dbReference type="AlphaFoldDB" id="A0A812STT3"/>
<dbReference type="EMBL" id="CAJNDS010002490">
    <property type="protein sequence ID" value="CAE7496358.1"/>
    <property type="molecule type" value="Genomic_DNA"/>
</dbReference>
<comment type="caution">
    <text evidence="2">The sequence shown here is derived from an EMBL/GenBank/DDBJ whole genome shotgun (WGS) entry which is preliminary data.</text>
</comment>
<dbReference type="Proteomes" id="UP000604046">
    <property type="component" value="Unassembled WGS sequence"/>
</dbReference>
<reference evidence="2" key="1">
    <citation type="submission" date="2021-02" db="EMBL/GenBank/DDBJ databases">
        <authorList>
            <person name="Dougan E. K."/>
            <person name="Rhodes N."/>
            <person name="Thang M."/>
            <person name="Chan C."/>
        </authorList>
    </citation>
    <scope>NUCLEOTIDE SEQUENCE</scope>
</reference>
<name>A0A812STT3_9DINO</name>
<accession>A0A812STT3</accession>
<sequence length="183" mass="20446">MLKLTCRSARQPASGHGMSEERSMPAVPRPLPTLAGKMDVLVAGGHDYERLIFMMHAQRLGVADAVEATEICDFKMALRNSQKYSQDLPFVVFLGSEWLHHLEGLDLDERPPVFVNFSCVSPSRPDAYDYHILTSSLPEQVSQLLCRVLDVWGTAGDSQQEHPAEKQGSNAPYRCLTRLQTFS</sequence>
<protein>
    <submittedName>
        <fullName evidence="2">Uncharacterized protein</fullName>
    </submittedName>
</protein>
<gene>
    <name evidence="2" type="ORF">SNAT2548_LOCUS27802</name>
</gene>
<organism evidence="2 3">
    <name type="scientific">Symbiodinium natans</name>
    <dbReference type="NCBI Taxonomy" id="878477"/>
    <lineage>
        <taxon>Eukaryota</taxon>
        <taxon>Sar</taxon>
        <taxon>Alveolata</taxon>
        <taxon>Dinophyceae</taxon>
        <taxon>Suessiales</taxon>
        <taxon>Symbiodiniaceae</taxon>
        <taxon>Symbiodinium</taxon>
    </lineage>
</organism>
<proteinExistence type="predicted"/>